<accession>A0A7D5D7P7</accession>
<dbReference type="Gene3D" id="3.90.180.10">
    <property type="entry name" value="Medium-chain alcohol dehydrogenases, catalytic domain"/>
    <property type="match status" value="1"/>
</dbReference>
<evidence type="ECO:0000313" key="4">
    <source>
        <dbReference type="EMBL" id="QKZ04235.1"/>
    </source>
</evidence>
<dbReference type="Gene3D" id="3.40.50.720">
    <property type="entry name" value="NAD(P)-binding Rossmann-like Domain"/>
    <property type="match status" value="1"/>
</dbReference>
<evidence type="ECO:0000256" key="2">
    <source>
        <dbReference type="SAM" id="MobiDB-lite"/>
    </source>
</evidence>
<reference evidence="4 5" key="1">
    <citation type="submission" date="2020-06" db="EMBL/GenBank/DDBJ databases">
        <title>Pseudomonas eucalypticola sp. nov., an endophyte of Eucalyptus dunnii leaves with biocontrol ability of eucalyptus leaf blight.</title>
        <authorList>
            <person name="Liu Y."/>
            <person name="Song Z."/>
            <person name="Zeng H."/>
            <person name="Lu M."/>
            <person name="Wang X."/>
            <person name="Lian X."/>
            <person name="Zhang Q."/>
        </authorList>
    </citation>
    <scope>NUCLEOTIDE SEQUENCE [LARGE SCALE GENOMIC DNA]</scope>
    <source>
        <strain evidence="4 5">NP-1</strain>
    </source>
</reference>
<dbReference type="KEGG" id="pez:HWQ56_10745"/>
<gene>
    <name evidence="4" type="ORF">HWQ56_10745</name>
</gene>
<evidence type="ECO:0000313" key="5">
    <source>
        <dbReference type="Proteomes" id="UP000509568"/>
    </source>
</evidence>
<dbReference type="InterPro" id="IPR013154">
    <property type="entry name" value="ADH-like_N"/>
</dbReference>
<dbReference type="InterPro" id="IPR011032">
    <property type="entry name" value="GroES-like_sf"/>
</dbReference>
<dbReference type="InterPro" id="IPR020843">
    <property type="entry name" value="ER"/>
</dbReference>
<dbReference type="Proteomes" id="UP000509568">
    <property type="component" value="Chromosome"/>
</dbReference>
<dbReference type="SUPFAM" id="SSF50129">
    <property type="entry name" value="GroES-like"/>
    <property type="match status" value="1"/>
</dbReference>
<dbReference type="SUPFAM" id="SSF51735">
    <property type="entry name" value="NAD(P)-binding Rossmann-fold domains"/>
    <property type="match status" value="1"/>
</dbReference>
<feature type="region of interest" description="Disordered" evidence="2">
    <location>
        <begin position="1"/>
        <end position="27"/>
    </location>
</feature>
<dbReference type="InterPro" id="IPR051603">
    <property type="entry name" value="Zinc-ADH_QOR/CCCR"/>
</dbReference>
<dbReference type="RefSeq" id="WP_176570453.1">
    <property type="nucleotide sequence ID" value="NZ_CP056030.1"/>
</dbReference>
<protein>
    <submittedName>
        <fullName evidence="4">Zinc-binding alcohol dehydrogenase family protein</fullName>
    </submittedName>
</protein>
<dbReference type="PANTHER" id="PTHR44154">
    <property type="entry name" value="QUINONE OXIDOREDUCTASE"/>
    <property type="match status" value="1"/>
</dbReference>
<dbReference type="Pfam" id="PF00107">
    <property type="entry name" value="ADH_zinc_N"/>
    <property type="match status" value="1"/>
</dbReference>
<keyword evidence="5" id="KW-1185">Reference proteome</keyword>
<dbReference type="GO" id="GO:0016491">
    <property type="term" value="F:oxidoreductase activity"/>
    <property type="evidence" value="ECO:0007669"/>
    <property type="project" value="InterPro"/>
</dbReference>
<name>A0A7D5D7P7_9PSED</name>
<evidence type="ECO:0000259" key="3">
    <source>
        <dbReference type="SMART" id="SM00829"/>
    </source>
</evidence>
<dbReference type="AlphaFoldDB" id="A0A7D5D7P7"/>
<organism evidence="4 5">
    <name type="scientific">Pseudomonas eucalypticola</name>
    <dbReference type="NCBI Taxonomy" id="2599595"/>
    <lineage>
        <taxon>Bacteria</taxon>
        <taxon>Pseudomonadati</taxon>
        <taxon>Pseudomonadota</taxon>
        <taxon>Gammaproteobacteria</taxon>
        <taxon>Pseudomonadales</taxon>
        <taxon>Pseudomonadaceae</taxon>
        <taxon>Pseudomonas</taxon>
    </lineage>
</organism>
<sequence length="324" mass="34041">MKALVLNGTGEQPQMSVLNRPESSEQPGHTLVRVKTATINQLSNFIRTGLFPNVPLPLVLGNEGAGVVVQSEVFEKGASVVVYGGNKLGVSQDGLFQEWLWVENHRLLALPKSLSYEEGAALSVNYLTAYRALTKAVTVKPGDYVLVSGAAGNVGYATVQAAKALGARPIGLSSSAQRASIASEAGAIATINLSVENDVPAAVRALTGGAGANFAIDPVGGEGFTDLVRSLRPNGTLVSVGFTGGKQPLLDVVDIIVGEKRVVGYSLHAEKDEELHDAIKEILRMAAEGAVKPRIDSRVTLDDYLIGYERLTSRQAAGAIILTL</sequence>
<dbReference type="PANTHER" id="PTHR44154:SF1">
    <property type="entry name" value="QUINONE OXIDOREDUCTASE"/>
    <property type="match status" value="1"/>
</dbReference>
<evidence type="ECO:0000256" key="1">
    <source>
        <dbReference type="ARBA" id="ARBA00022857"/>
    </source>
</evidence>
<dbReference type="SMART" id="SM00829">
    <property type="entry name" value="PKS_ER"/>
    <property type="match status" value="1"/>
</dbReference>
<dbReference type="InterPro" id="IPR036291">
    <property type="entry name" value="NAD(P)-bd_dom_sf"/>
</dbReference>
<proteinExistence type="predicted"/>
<dbReference type="EMBL" id="CP056030">
    <property type="protein sequence ID" value="QKZ04235.1"/>
    <property type="molecule type" value="Genomic_DNA"/>
</dbReference>
<keyword evidence="1" id="KW-0521">NADP</keyword>
<feature type="domain" description="Enoyl reductase (ER)" evidence="3">
    <location>
        <begin position="8"/>
        <end position="322"/>
    </location>
</feature>
<dbReference type="InterPro" id="IPR013149">
    <property type="entry name" value="ADH-like_C"/>
</dbReference>
<dbReference type="Pfam" id="PF08240">
    <property type="entry name" value="ADH_N"/>
    <property type="match status" value="1"/>
</dbReference>